<reference evidence="1" key="1">
    <citation type="submission" date="2018-05" db="EMBL/GenBank/DDBJ databases">
        <authorList>
            <person name="Lanie J.A."/>
            <person name="Ng W.-L."/>
            <person name="Kazmierczak K.M."/>
            <person name="Andrzejewski T.M."/>
            <person name="Davidsen T.M."/>
            <person name="Wayne K.J."/>
            <person name="Tettelin H."/>
            <person name="Glass J.I."/>
            <person name="Rusch D."/>
            <person name="Podicherti R."/>
            <person name="Tsui H.-C.T."/>
            <person name="Winkler M.E."/>
        </authorList>
    </citation>
    <scope>NUCLEOTIDE SEQUENCE</scope>
</reference>
<gene>
    <name evidence="1" type="ORF">METZ01_LOCUS296301</name>
</gene>
<evidence type="ECO:0000313" key="1">
    <source>
        <dbReference type="EMBL" id="SVC43447.1"/>
    </source>
</evidence>
<sequence>EKAAEALGAACRKELANLVGID</sequence>
<dbReference type="AlphaFoldDB" id="A0A382M6X7"/>
<feature type="non-terminal residue" evidence="1">
    <location>
        <position position="1"/>
    </location>
</feature>
<accession>A0A382M6X7</accession>
<proteinExistence type="predicted"/>
<protein>
    <submittedName>
        <fullName evidence="1">Uncharacterized protein</fullName>
    </submittedName>
</protein>
<name>A0A382M6X7_9ZZZZ</name>
<organism evidence="1">
    <name type="scientific">marine metagenome</name>
    <dbReference type="NCBI Taxonomy" id="408172"/>
    <lineage>
        <taxon>unclassified sequences</taxon>
        <taxon>metagenomes</taxon>
        <taxon>ecological metagenomes</taxon>
    </lineage>
</organism>
<dbReference type="EMBL" id="UINC01091015">
    <property type="protein sequence ID" value="SVC43447.1"/>
    <property type="molecule type" value="Genomic_DNA"/>
</dbReference>